<dbReference type="NCBIfam" id="TIGR02937">
    <property type="entry name" value="sigma70-ECF"/>
    <property type="match status" value="1"/>
</dbReference>
<evidence type="ECO:0000256" key="2">
    <source>
        <dbReference type="ARBA" id="ARBA00023015"/>
    </source>
</evidence>
<name>A0A545T4D3_9GAMM</name>
<evidence type="ECO:0000259" key="6">
    <source>
        <dbReference type="Pfam" id="PF04542"/>
    </source>
</evidence>
<evidence type="ECO:0000313" key="8">
    <source>
        <dbReference type="EMBL" id="TQV72087.1"/>
    </source>
</evidence>
<reference evidence="8 9" key="1">
    <citation type="submission" date="2019-06" db="EMBL/GenBank/DDBJ databases">
        <title>Draft genome of Aliikangiella marina GYP-15.</title>
        <authorList>
            <person name="Wang G."/>
        </authorList>
    </citation>
    <scope>NUCLEOTIDE SEQUENCE [LARGE SCALE GENOMIC DNA]</scope>
    <source>
        <strain evidence="8 9">GYP-15</strain>
    </source>
</reference>
<dbReference type="GO" id="GO:0016987">
    <property type="term" value="F:sigma factor activity"/>
    <property type="evidence" value="ECO:0007669"/>
    <property type="project" value="UniProtKB-KW"/>
</dbReference>
<feature type="domain" description="RNA polymerase sigma factor 70 region 4 type 2" evidence="7">
    <location>
        <begin position="142"/>
        <end position="193"/>
    </location>
</feature>
<comment type="caution">
    <text evidence="8">The sequence shown here is derived from an EMBL/GenBank/DDBJ whole genome shotgun (WGS) entry which is preliminary data.</text>
</comment>
<gene>
    <name evidence="8" type="ORF">FLL45_17855</name>
</gene>
<evidence type="ECO:0000256" key="1">
    <source>
        <dbReference type="ARBA" id="ARBA00010641"/>
    </source>
</evidence>
<dbReference type="InterPro" id="IPR007627">
    <property type="entry name" value="RNA_pol_sigma70_r2"/>
</dbReference>
<keyword evidence="2" id="KW-0805">Transcription regulation</keyword>
<dbReference type="Pfam" id="PF08281">
    <property type="entry name" value="Sigma70_r4_2"/>
    <property type="match status" value="1"/>
</dbReference>
<evidence type="ECO:0000259" key="7">
    <source>
        <dbReference type="Pfam" id="PF08281"/>
    </source>
</evidence>
<dbReference type="InterPro" id="IPR013249">
    <property type="entry name" value="RNA_pol_sigma70_r4_t2"/>
</dbReference>
<dbReference type="AlphaFoldDB" id="A0A545T4D3"/>
<dbReference type="RefSeq" id="WP_142943415.1">
    <property type="nucleotide sequence ID" value="NZ_VIKR01000005.1"/>
</dbReference>
<sequence>MLGKGKAIGLQDLEKDLIAAAKEGSVGAFEQLISQVEKKMLSVAAGLATSPEEAEDVYQEAMINAFNALPKFRLESQFSTWLYRIVVNTAISYRRKVKNKLASLMSHDKSVYDDSQESVSGEKYGIYHNPEAQLVNEQLSYAINQAMAKLSDKERIAFVLCHQQEFKICDAAEVMSSSEGTVKSYLFRAREKMRAELHSFVR</sequence>
<dbReference type="InterPro" id="IPR014284">
    <property type="entry name" value="RNA_pol_sigma-70_dom"/>
</dbReference>
<dbReference type="Pfam" id="PF04542">
    <property type="entry name" value="Sigma70_r2"/>
    <property type="match status" value="1"/>
</dbReference>
<dbReference type="InterPro" id="IPR013325">
    <property type="entry name" value="RNA_pol_sigma_r2"/>
</dbReference>
<dbReference type="InterPro" id="IPR036388">
    <property type="entry name" value="WH-like_DNA-bd_sf"/>
</dbReference>
<dbReference type="Gene3D" id="1.10.1740.10">
    <property type="match status" value="1"/>
</dbReference>
<evidence type="ECO:0000256" key="5">
    <source>
        <dbReference type="ARBA" id="ARBA00023163"/>
    </source>
</evidence>
<feature type="domain" description="RNA polymerase sigma-70 region 2" evidence="6">
    <location>
        <begin position="32"/>
        <end position="97"/>
    </location>
</feature>
<evidence type="ECO:0000313" key="9">
    <source>
        <dbReference type="Proteomes" id="UP000317839"/>
    </source>
</evidence>
<dbReference type="SUPFAM" id="SSF88946">
    <property type="entry name" value="Sigma2 domain of RNA polymerase sigma factors"/>
    <property type="match status" value="1"/>
</dbReference>
<dbReference type="InterPro" id="IPR039425">
    <property type="entry name" value="RNA_pol_sigma-70-like"/>
</dbReference>
<dbReference type="PANTHER" id="PTHR43133">
    <property type="entry name" value="RNA POLYMERASE ECF-TYPE SIGMA FACTO"/>
    <property type="match status" value="1"/>
</dbReference>
<protein>
    <submittedName>
        <fullName evidence="8">RNA polymerase sigma factor</fullName>
    </submittedName>
</protein>
<proteinExistence type="inferred from homology"/>
<keyword evidence="4" id="KW-0238">DNA-binding</keyword>
<dbReference type="GO" id="GO:0003677">
    <property type="term" value="F:DNA binding"/>
    <property type="evidence" value="ECO:0007669"/>
    <property type="project" value="UniProtKB-KW"/>
</dbReference>
<dbReference type="OrthoDB" id="9784272at2"/>
<dbReference type="Proteomes" id="UP000317839">
    <property type="component" value="Unassembled WGS sequence"/>
</dbReference>
<dbReference type="CDD" id="cd06171">
    <property type="entry name" value="Sigma70_r4"/>
    <property type="match status" value="1"/>
</dbReference>
<evidence type="ECO:0000256" key="4">
    <source>
        <dbReference type="ARBA" id="ARBA00023125"/>
    </source>
</evidence>
<keyword evidence="5" id="KW-0804">Transcription</keyword>
<dbReference type="InterPro" id="IPR013324">
    <property type="entry name" value="RNA_pol_sigma_r3/r4-like"/>
</dbReference>
<dbReference type="Gene3D" id="1.10.10.10">
    <property type="entry name" value="Winged helix-like DNA-binding domain superfamily/Winged helix DNA-binding domain"/>
    <property type="match status" value="1"/>
</dbReference>
<evidence type="ECO:0000256" key="3">
    <source>
        <dbReference type="ARBA" id="ARBA00023082"/>
    </source>
</evidence>
<dbReference type="EMBL" id="VIKR01000005">
    <property type="protein sequence ID" value="TQV72087.1"/>
    <property type="molecule type" value="Genomic_DNA"/>
</dbReference>
<comment type="similarity">
    <text evidence="1">Belongs to the sigma-70 factor family. ECF subfamily.</text>
</comment>
<keyword evidence="9" id="KW-1185">Reference proteome</keyword>
<keyword evidence="3" id="KW-0731">Sigma factor</keyword>
<organism evidence="8 9">
    <name type="scientific">Aliikangiella marina</name>
    <dbReference type="NCBI Taxonomy" id="1712262"/>
    <lineage>
        <taxon>Bacteria</taxon>
        <taxon>Pseudomonadati</taxon>
        <taxon>Pseudomonadota</taxon>
        <taxon>Gammaproteobacteria</taxon>
        <taxon>Oceanospirillales</taxon>
        <taxon>Pleioneaceae</taxon>
        <taxon>Aliikangiella</taxon>
    </lineage>
</organism>
<accession>A0A545T4D3</accession>
<dbReference type="SUPFAM" id="SSF88659">
    <property type="entry name" value="Sigma3 and sigma4 domains of RNA polymerase sigma factors"/>
    <property type="match status" value="1"/>
</dbReference>
<dbReference type="PANTHER" id="PTHR43133:SF8">
    <property type="entry name" value="RNA POLYMERASE SIGMA FACTOR HI_1459-RELATED"/>
    <property type="match status" value="1"/>
</dbReference>
<dbReference type="GO" id="GO:0006352">
    <property type="term" value="P:DNA-templated transcription initiation"/>
    <property type="evidence" value="ECO:0007669"/>
    <property type="project" value="InterPro"/>
</dbReference>